<dbReference type="EMBL" id="JAERRJ010000005">
    <property type="protein sequence ID" value="MBL1075509.1"/>
    <property type="molecule type" value="Genomic_DNA"/>
</dbReference>
<comment type="caution">
    <text evidence="1">The sequence shown here is derived from an EMBL/GenBank/DDBJ whole genome shotgun (WGS) entry which is preliminary data.</text>
</comment>
<gene>
    <name evidence="1" type="ORF">JK358_14005</name>
</gene>
<keyword evidence="2" id="KW-1185">Reference proteome</keyword>
<evidence type="ECO:0000313" key="2">
    <source>
        <dbReference type="Proteomes" id="UP000602198"/>
    </source>
</evidence>
<sequence length="190" mass="21171">MSDYTIESDPGAAAVAKILEHWTTDLGSDRAAYTNHAIRVLRLCDLLHLHYGGSADELPGTREEFVVAAAFHDLGVWTAHTFDYLPPSLDLSRTWLADRGESALIPLVSAMIDDHHKLRPAGSRMSPIELFRRADAIDASLGVVRFGLPRREYGALRRAVPDAGFHKRLAQLFVTRVRQHPLSPAPMLKW</sequence>
<dbReference type="SUPFAM" id="SSF109604">
    <property type="entry name" value="HD-domain/PDEase-like"/>
    <property type="match status" value="1"/>
</dbReference>
<evidence type="ECO:0008006" key="3">
    <source>
        <dbReference type="Google" id="ProtNLM"/>
    </source>
</evidence>
<proteinExistence type="predicted"/>
<accession>A0ABS1M4Q2</accession>
<evidence type="ECO:0000313" key="1">
    <source>
        <dbReference type="EMBL" id="MBL1075509.1"/>
    </source>
</evidence>
<organism evidence="1 2">
    <name type="scientific">Nocardia acididurans</name>
    <dbReference type="NCBI Taxonomy" id="2802282"/>
    <lineage>
        <taxon>Bacteria</taxon>
        <taxon>Bacillati</taxon>
        <taxon>Actinomycetota</taxon>
        <taxon>Actinomycetes</taxon>
        <taxon>Mycobacteriales</taxon>
        <taxon>Nocardiaceae</taxon>
        <taxon>Nocardia</taxon>
    </lineage>
</organism>
<name>A0ABS1M4Q2_9NOCA</name>
<protein>
    <recommendedName>
        <fullName evidence="3">HD domain-containing protein</fullName>
    </recommendedName>
</protein>
<dbReference type="RefSeq" id="WP_201947626.1">
    <property type="nucleotide sequence ID" value="NZ_JAERRJ010000005.1"/>
</dbReference>
<reference evidence="1 2" key="1">
    <citation type="submission" date="2021-01" db="EMBL/GenBank/DDBJ databases">
        <title>WGS of actinomycetes isolated from Thailand.</title>
        <authorList>
            <person name="Thawai C."/>
        </authorList>
    </citation>
    <scope>NUCLEOTIDE SEQUENCE [LARGE SCALE GENOMIC DNA]</scope>
    <source>
        <strain evidence="1 2">LPG 2</strain>
    </source>
</reference>
<dbReference type="Proteomes" id="UP000602198">
    <property type="component" value="Unassembled WGS sequence"/>
</dbReference>
<dbReference type="Gene3D" id="1.10.3210.10">
    <property type="entry name" value="Hypothetical protein af1432"/>
    <property type="match status" value="1"/>
</dbReference>